<name>E6K205_PARDN</name>
<feature type="region of interest" description="Disordered" evidence="1">
    <location>
        <begin position="1"/>
        <end position="23"/>
    </location>
</feature>
<sequence length="135" mass="15071">MIDKTKINEYTAPSGESSSDRLTRSQLKELGGHVWQLYEAMWGANGNEFLTRGDFVALDYDNIDLHEAVTHLGLNDMQLTGISDFIDEDLRNADWESYLLEEDDSEDNEKDDAPLVSDPLSGLSSADSFSSGFSR</sequence>
<dbReference type="HOGENOM" id="CLU_1883759_0_0_11"/>
<feature type="compositionally biased region" description="Low complexity" evidence="1">
    <location>
        <begin position="120"/>
        <end position="135"/>
    </location>
</feature>
<protein>
    <submittedName>
        <fullName evidence="2">Uncharacterized protein</fullName>
    </submittedName>
</protein>
<feature type="region of interest" description="Disordered" evidence="1">
    <location>
        <begin position="98"/>
        <end position="135"/>
    </location>
</feature>
<proteinExistence type="predicted"/>
<dbReference type="AlphaFoldDB" id="E6K205"/>
<dbReference type="EMBL" id="AEON01000002">
    <property type="protein sequence ID" value="EFT82793.1"/>
    <property type="molecule type" value="Genomic_DNA"/>
</dbReference>
<keyword evidence="3" id="KW-1185">Reference proteome</keyword>
<evidence type="ECO:0000256" key="1">
    <source>
        <dbReference type="SAM" id="MobiDB-lite"/>
    </source>
</evidence>
<dbReference type="RefSeq" id="WP_006289548.1">
    <property type="nucleotide sequence ID" value="NZ_AP012333.1"/>
</dbReference>
<evidence type="ECO:0000313" key="2">
    <source>
        <dbReference type="EMBL" id="EFT82793.1"/>
    </source>
</evidence>
<reference evidence="2 3" key="1">
    <citation type="submission" date="2010-12" db="EMBL/GenBank/DDBJ databases">
        <authorList>
            <person name="Muzny D."/>
            <person name="Qin X."/>
            <person name="Buhay C."/>
            <person name="Dugan-Rocha S."/>
            <person name="Ding Y."/>
            <person name="Chen G."/>
            <person name="Hawes A."/>
            <person name="Holder M."/>
            <person name="Jhangiani S."/>
            <person name="Johnson A."/>
            <person name="Khan Z."/>
            <person name="Li Z."/>
            <person name="Liu W."/>
            <person name="Liu X."/>
            <person name="Perez L."/>
            <person name="Shen H."/>
            <person name="Wang Q."/>
            <person name="Watt J."/>
            <person name="Xi L."/>
            <person name="Xin Y."/>
            <person name="Zhou J."/>
            <person name="Deng J."/>
            <person name="Jiang H."/>
            <person name="Liu Y."/>
            <person name="Qu J."/>
            <person name="Song X.-Z."/>
            <person name="Zhang L."/>
            <person name="Villasana D."/>
            <person name="Johnson A."/>
            <person name="Liu J."/>
            <person name="Liyanage D."/>
            <person name="Lorensuhewa L."/>
            <person name="Robinson T."/>
            <person name="Song A."/>
            <person name="Song B.-B."/>
            <person name="Dinh H."/>
            <person name="Thornton R."/>
            <person name="Coyle M."/>
            <person name="Francisco L."/>
            <person name="Jackson L."/>
            <person name="Javaid M."/>
            <person name="Korchina V."/>
            <person name="Kovar C."/>
            <person name="Mata R."/>
            <person name="Mathew T."/>
            <person name="Ngo R."/>
            <person name="Nguyen L."/>
            <person name="Nguyen N."/>
            <person name="Okwuonu G."/>
            <person name="Ongeri F."/>
            <person name="Pham C."/>
            <person name="Simmons D."/>
            <person name="Wilczek-Boney K."/>
            <person name="Hale W."/>
            <person name="Jakkamsetti A."/>
            <person name="Pham P."/>
            <person name="Ruth R."/>
            <person name="San Lucas F."/>
            <person name="Warren J."/>
            <person name="Zhang J."/>
            <person name="Zhao Z."/>
            <person name="Zhou C."/>
            <person name="Zhu D."/>
            <person name="Lee S."/>
            <person name="Bess C."/>
            <person name="Blankenburg K."/>
            <person name="Forbes L."/>
            <person name="Fu Q."/>
            <person name="Gubbala S."/>
            <person name="Hirani K."/>
            <person name="Jayaseelan J.C."/>
            <person name="Lara F."/>
            <person name="Munidasa M."/>
            <person name="Palculict T."/>
            <person name="Patil S."/>
            <person name="Pu L.-L."/>
            <person name="Saada N."/>
            <person name="Tang L."/>
            <person name="Weissenberger G."/>
            <person name="Zhu Y."/>
            <person name="Hemphill L."/>
            <person name="Shang Y."/>
            <person name="Youmans B."/>
            <person name="Ayvaz T."/>
            <person name="Ross M."/>
            <person name="Santibanez J."/>
            <person name="Aqrawi P."/>
            <person name="Gross S."/>
            <person name="Joshi V."/>
            <person name="Fowler G."/>
            <person name="Nazareth L."/>
            <person name="Reid J."/>
            <person name="Worley K."/>
            <person name="Petrosino J."/>
            <person name="Highlander S."/>
            <person name="Gibbs R."/>
        </authorList>
    </citation>
    <scope>NUCLEOTIDE SEQUENCE [LARGE SCALE GENOMIC DNA]</scope>
    <source>
        <strain evidence="2 3">DSM 10105</strain>
    </source>
</reference>
<evidence type="ECO:0000313" key="3">
    <source>
        <dbReference type="Proteomes" id="UP000004946"/>
    </source>
</evidence>
<dbReference type="Proteomes" id="UP000004946">
    <property type="component" value="Chromosome"/>
</dbReference>
<dbReference type="PATRIC" id="fig|864564.6.peg.223"/>
<dbReference type="KEGG" id="pdo:PSDT_0200"/>
<organism evidence="2 3">
    <name type="scientific">Parascardovia denticolens DSM 10105 = JCM 12538</name>
    <dbReference type="NCBI Taxonomy" id="864564"/>
    <lineage>
        <taxon>Bacteria</taxon>
        <taxon>Bacillati</taxon>
        <taxon>Actinomycetota</taxon>
        <taxon>Actinomycetes</taxon>
        <taxon>Bifidobacteriales</taxon>
        <taxon>Bifidobacteriaceae</taxon>
        <taxon>Parascardovia</taxon>
    </lineage>
</organism>
<accession>E6K205</accession>
<comment type="caution">
    <text evidence="2">The sequence shown here is derived from an EMBL/GenBank/DDBJ whole genome shotgun (WGS) entry which is preliminary data.</text>
</comment>
<feature type="compositionally biased region" description="Acidic residues" evidence="1">
    <location>
        <begin position="99"/>
        <end position="110"/>
    </location>
</feature>
<gene>
    <name evidence="2" type="ORF">HMPREF0620_1478</name>
</gene>